<dbReference type="AlphaFoldDB" id="A0A8J5MSL3"/>
<accession>A0A8J5MSL3</accession>
<reference evidence="1" key="1">
    <citation type="journal article" date="2021" name="Sci. Adv.">
        <title>The American lobster genome reveals insights on longevity, neural, and immune adaptations.</title>
        <authorList>
            <person name="Polinski J.M."/>
            <person name="Zimin A.V."/>
            <person name="Clark K.F."/>
            <person name="Kohn A.B."/>
            <person name="Sadowski N."/>
            <person name="Timp W."/>
            <person name="Ptitsyn A."/>
            <person name="Khanna P."/>
            <person name="Romanova D.Y."/>
            <person name="Williams P."/>
            <person name="Greenwood S.J."/>
            <person name="Moroz L.L."/>
            <person name="Walt D.R."/>
            <person name="Bodnar A.G."/>
        </authorList>
    </citation>
    <scope>NUCLEOTIDE SEQUENCE</scope>
    <source>
        <strain evidence="1">GMGI-L3</strain>
    </source>
</reference>
<dbReference type="EMBL" id="JAHLQT010028388">
    <property type="protein sequence ID" value="KAG7161989.1"/>
    <property type="molecule type" value="Genomic_DNA"/>
</dbReference>
<organism evidence="1 2">
    <name type="scientific">Homarus americanus</name>
    <name type="common">American lobster</name>
    <dbReference type="NCBI Taxonomy" id="6706"/>
    <lineage>
        <taxon>Eukaryota</taxon>
        <taxon>Metazoa</taxon>
        <taxon>Ecdysozoa</taxon>
        <taxon>Arthropoda</taxon>
        <taxon>Crustacea</taxon>
        <taxon>Multicrustacea</taxon>
        <taxon>Malacostraca</taxon>
        <taxon>Eumalacostraca</taxon>
        <taxon>Eucarida</taxon>
        <taxon>Decapoda</taxon>
        <taxon>Pleocyemata</taxon>
        <taxon>Astacidea</taxon>
        <taxon>Nephropoidea</taxon>
        <taxon>Nephropidae</taxon>
        <taxon>Homarus</taxon>
    </lineage>
</organism>
<dbReference type="Proteomes" id="UP000747542">
    <property type="component" value="Unassembled WGS sequence"/>
</dbReference>
<name>A0A8J5MSL3_HOMAM</name>
<evidence type="ECO:0000313" key="2">
    <source>
        <dbReference type="Proteomes" id="UP000747542"/>
    </source>
</evidence>
<comment type="caution">
    <text evidence="1">The sequence shown here is derived from an EMBL/GenBank/DDBJ whole genome shotgun (WGS) entry which is preliminary data.</text>
</comment>
<protein>
    <submittedName>
        <fullName evidence="1">Uncharacterized protein</fullName>
    </submittedName>
</protein>
<proteinExistence type="predicted"/>
<sequence>MGFRGNDRGIVAAATKAAEEFKSVPFSMPFRMPWRLMDLHL</sequence>
<gene>
    <name evidence="1" type="ORF">Hamer_G023908</name>
</gene>
<keyword evidence="2" id="KW-1185">Reference proteome</keyword>
<evidence type="ECO:0000313" key="1">
    <source>
        <dbReference type="EMBL" id="KAG7161989.1"/>
    </source>
</evidence>